<evidence type="ECO:0000256" key="1">
    <source>
        <dbReference type="ARBA" id="ARBA00004117"/>
    </source>
</evidence>
<keyword evidence="3 4" id="KW-0975">Bacterial flagellum</keyword>
<dbReference type="GO" id="GO:0071973">
    <property type="term" value="P:bacterial-type flagellum-dependent cell motility"/>
    <property type="evidence" value="ECO:0007669"/>
    <property type="project" value="InterPro"/>
</dbReference>
<dbReference type="NCBIfam" id="TIGR00205">
    <property type="entry name" value="fliE"/>
    <property type="match status" value="1"/>
</dbReference>
<organism evidence="6 7">
    <name type="scientific">Paremcibacter congregatus</name>
    <dbReference type="NCBI Taxonomy" id="2043170"/>
    <lineage>
        <taxon>Bacteria</taxon>
        <taxon>Pseudomonadati</taxon>
        <taxon>Pseudomonadota</taxon>
        <taxon>Alphaproteobacteria</taxon>
        <taxon>Emcibacterales</taxon>
        <taxon>Emcibacteraceae</taxon>
        <taxon>Paremcibacter</taxon>
    </lineage>
</organism>
<dbReference type="Proteomes" id="UP000229730">
    <property type="component" value="Unassembled WGS sequence"/>
</dbReference>
<accession>A0A2G4YMG2</accession>
<gene>
    <name evidence="4 6" type="primary">fliE</name>
    <name evidence="6" type="ORF">CRD36_17515</name>
</gene>
<dbReference type="HAMAP" id="MF_00724">
    <property type="entry name" value="FliE"/>
    <property type="match status" value="1"/>
</dbReference>
<dbReference type="PANTHER" id="PTHR34653">
    <property type="match status" value="1"/>
</dbReference>
<dbReference type="PANTHER" id="PTHR34653:SF1">
    <property type="entry name" value="FLAGELLAR HOOK-BASAL BODY COMPLEX PROTEIN FLIE"/>
    <property type="match status" value="1"/>
</dbReference>
<keyword evidence="6" id="KW-0966">Cell projection</keyword>
<evidence type="ECO:0000256" key="2">
    <source>
        <dbReference type="ARBA" id="ARBA00009272"/>
    </source>
</evidence>
<dbReference type="GO" id="GO:0009425">
    <property type="term" value="C:bacterial-type flagellum basal body"/>
    <property type="evidence" value="ECO:0007669"/>
    <property type="project" value="UniProtKB-SubCell"/>
</dbReference>
<evidence type="ECO:0000256" key="5">
    <source>
        <dbReference type="NCBIfam" id="TIGR00205"/>
    </source>
</evidence>
<evidence type="ECO:0000313" key="6">
    <source>
        <dbReference type="EMBL" id="PHZ83510.1"/>
    </source>
</evidence>
<dbReference type="GO" id="GO:0003774">
    <property type="term" value="F:cytoskeletal motor activity"/>
    <property type="evidence" value="ECO:0007669"/>
    <property type="project" value="InterPro"/>
</dbReference>
<evidence type="ECO:0000256" key="4">
    <source>
        <dbReference type="HAMAP-Rule" id="MF_00724"/>
    </source>
</evidence>
<keyword evidence="6" id="KW-0969">Cilium</keyword>
<sequence>MDAANAYANVLKNQGAGGSGIDKIGSISPAGSAGSEGPGSFSELLKTTISDTADAVGKSEKIGLEALNGSANLVDVVTSVQNAEMVLDTVVAVRDKVIAAYQDIIKMPI</sequence>
<evidence type="ECO:0000313" key="7">
    <source>
        <dbReference type="Proteomes" id="UP000229730"/>
    </source>
</evidence>
<protein>
    <recommendedName>
        <fullName evidence="4 5">Flagellar hook-basal body complex protein FliE</fullName>
    </recommendedName>
</protein>
<reference evidence="6 7" key="1">
    <citation type="submission" date="2017-10" db="EMBL/GenBank/DDBJ databases">
        <title>Frigbacter circumglobatus gen. nov. sp. nov., isolated from sediment cultured in situ.</title>
        <authorList>
            <person name="Zhao Z."/>
        </authorList>
    </citation>
    <scope>NUCLEOTIDE SEQUENCE [LARGE SCALE GENOMIC DNA]</scope>
    <source>
        <strain evidence="6 7">ZYL</strain>
    </source>
</reference>
<dbReference type="OrthoDB" id="9812413at2"/>
<comment type="caution">
    <text evidence="6">The sequence shown here is derived from an EMBL/GenBank/DDBJ whole genome shotgun (WGS) entry which is preliminary data.</text>
</comment>
<name>A0A2G4YMG2_9PROT</name>
<dbReference type="GO" id="GO:0005198">
    <property type="term" value="F:structural molecule activity"/>
    <property type="evidence" value="ECO:0007669"/>
    <property type="project" value="UniProtKB-UniRule"/>
</dbReference>
<comment type="similarity">
    <text evidence="2 4">Belongs to the FliE family.</text>
</comment>
<comment type="subcellular location">
    <subcellularLocation>
        <location evidence="1 4">Bacterial flagellum basal body</location>
    </subcellularLocation>
</comment>
<evidence type="ECO:0000256" key="3">
    <source>
        <dbReference type="ARBA" id="ARBA00023143"/>
    </source>
</evidence>
<keyword evidence="7" id="KW-1185">Reference proteome</keyword>
<dbReference type="InterPro" id="IPR001624">
    <property type="entry name" value="FliE"/>
</dbReference>
<dbReference type="AlphaFoldDB" id="A0A2G4YMG2"/>
<dbReference type="Pfam" id="PF02049">
    <property type="entry name" value="FliE"/>
    <property type="match status" value="1"/>
</dbReference>
<proteinExistence type="inferred from homology"/>
<dbReference type="EMBL" id="PDEM01000033">
    <property type="protein sequence ID" value="PHZ83510.1"/>
    <property type="molecule type" value="Genomic_DNA"/>
</dbReference>
<keyword evidence="6" id="KW-0282">Flagellum</keyword>
<dbReference type="PRINTS" id="PR01006">
    <property type="entry name" value="FLGHOOKFLIE"/>
</dbReference>
<dbReference type="InParanoid" id="A0A2G4YMG2"/>